<proteinExistence type="predicted"/>
<accession>A0A0U2LM77</accession>
<gene>
    <name evidence="1" type="ORF">PTRA_a1467</name>
</gene>
<dbReference type="OrthoDB" id="6315708at2"/>
<dbReference type="EMBL" id="CP011034">
    <property type="protein sequence ID" value="ALS32678.1"/>
    <property type="molecule type" value="Genomic_DNA"/>
</dbReference>
<sequence>MTSKLIEFIVLDEEQGPVLTEQGLPQLLQRPDTKTEQDIERLISLGKPVAVINVFAGLVSLGEQWGWAQDYFNYLVELNEANEYNANLPEPIANEDGTITEAEPKPLPTEPLRPEARTVEQVLAPYQRKLSKMVGIDIKGVNVSLNETNQNGLSALKSAFDLATEFDAQGQFFPIKFNAETATGEQVVELADEAEFKQFGLQFILARKAYFE</sequence>
<organism evidence="1">
    <name type="scientific">Pseudoalteromonas translucida KMM 520</name>
    <dbReference type="NCBI Taxonomy" id="1315283"/>
    <lineage>
        <taxon>Bacteria</taxon>
        <taxon>Pseudomonadati</taxon>
        <taxon>Pseudomonadota</taxon>
        <taxon>Gammaproteobacteria</taxon>
        <taxon>Alteromonadales</taxon>
        <taxon>Pseudoalteromonadaceae</taxon>
        <taxon>Pseudoalteromonas</taxon>
    </lineage>
</organism>
<dbReference type="PATRIC" id="fig|1315283.4.peg.1271"/>
<dbReference type="KEGG" id="ptn:PTRA_a1467"/>
<dbReference type="RefSeq" id="WP_058373116.1">
    <property type="nucleotide sequence ID" value="NZ_CP011034.1"/>
</dbReference>
<name>A0A0U2LM77_9GAMM</name>
<protein>
    <submittedName>
        <fullName evidence="1">Uncharacterized protein</fullName>
    </submittedName>
</protein>
<evidence type="ECO:0000313" key="1">
    <source>
        <dbReference type="EMBL" id="ALS32678.1"/>
    </source>
</evidence>
<dbReference type="AlphaFoldDB" id="A0A0U2LM77"/>
<dbReference type="Proteomes" id="UP000065261">
    <property type="component" value="Chromosome I"/>
</dbReference>
<reference evidence="1 2" key="1">
    <citation type="submission" date="2015-03" db="EMBL/GenBank/DDBJ databases">
        <authorList>
            <person name="Murphy D."/>
        </authorList>
    </citation>
    <scope>NUCLEOTIDE SEQUENCE [LARGE SCALE GENOMIC DNA]</scope>
    <source>
        <strain evidence="1 2">KMM 520</strain>
    </source>
</reference>
<evidence type="ECO:0000313" key="2">
    <source>
        <dbReference type="Proteomes" id="UP000065261"/>
    </source>
</evidence>